<feature type="domain" description="Guanine nucleotide-binding protein-like 3 N-terminal" evidence="6">
    <location>
        <begin position="14"/>
        <end position="86"/>
    </location>
</feature>
<dbReference type="EMBL" id="JAGTXO010000014">
    <property type="protein sequence ID" value="KAG8464086.1"/>
    <property type="molecule type" value="Genomic_DNA"/>
</dbReference>
<organism evidence="7 8">
    <name type="scientific">Diacronema lutheri</name>
    <name type="common">Unicellular marine alga</name>
    <name type="synonym">Monochrysis lutheri</name>
    <dbReference type="NCBI Taxonomy" id="2081491"/>
    <lineage>
        <taxon>Eukaryota</taxon>
        <taxon>Haptista</taxon>
        <taxon>Haptophyta</taxon>
        <taxon>Pavlovophyceae</taxon>
        <taxon>Pavlovales</taxon>
        <taxon>Pavlovaceae</taxon>
        <taxon>Diacronema</taxon>
    </lineage>
</organism>
<dbReference type="Pfam" id="PF08701">
    <property type="entry name" value="GN3L_Grn1"/>
    <property type="match status" value="1"/>
</dbReference>
<accession>A0A8J5XFE6</accession>
<keyword evidence="3" id="KW-0342">GTP-binding</keyword>
<comment type="caution">
    <text evidence="7">The sequence shown here is derived from an EMBL/GenBank/DDBJ whole genome shotgun (WGS) entry which is preliminary data.</text>
</comment>
<evidence type="ECO:0000256" key="1">
    <source>
        <dbReference type="ARBA" id="ARBA00004123"/>
    </source>
</evidence>
<sequence>MGKIPKKKSKRLLVKDKHKIAKKVRQHHSKQRREAKKNPNKFKHKDPGIPNSWPFKQELLAEVESAREEERAMHERARAHKEALRQRALNQKAAQASKAAPSAKQLRDASAASALDSAHALLLCVDARDPPASRCAQLEQRFTAGPSGPSSLVVLVTHAHLVPAANLAAWLCALCADGVAAAPFSTTADDAAAPRAAASSRQKALHAIGATEVCELLARIALEPGLVPRAPGQPLLVALAGAPGTAAADALRSLQLRLKKKGPARGHVELLGDAVILEPRLADGALPAGNPTGGIISFGMRPSRKATDLVQLAAALLDRCADRAALVRHYSLPRFESAADFLTHLAHALQLPPAEGSDVPDPALAALAFLEQWRLGRVPFCSRPPADAGAGAGGRDARAAAPRAVELALQVYSDQVNGELAAAFALAGAKSMAAAEGVHLVLEPSASGLESELVSRLGDAPARNVAARGRARAGARGSGEAQAGDTNATSPE</sequence>
<evidence type="ECO:0000256" key="4">
    <source>
        <dbReference type="ARBA" id="ARBA00023242"/>
    </source>
</evidence>
<feature type="region of interest" description="Disordered" evidence="5">
    <location>
        <begin position="465"/>
        <end position="492"/>
    </location>
</feature>
<feature type="compositionally biased region" description="Low complexity" evidence="5">
    <location>
        <begin position="91"/>
        <end position="105"/>
    </location>
</feature>
<dbReference type="InterPro" id="IPR027417">
    <property type="entry name" value="P-loop_NTPase"/>
</dbReference>
<keyword evidence="2" id="KW-0547">Nucleotide-binding</keyword>
<dbReference type="PANTHER" id="PTHR11089">
    <property type="entry name" value="GTP-BINDING PROTEIN-RELATED"/>
    <property type="match status" value="1"/>
</dbReference>
<keyword evidence="8" id="KW-1185">Reference proteome</keyword>
<feature type="compositionally biased region" description="Basic residues" evidence="5">
    <location>
        <begin position="1"/>
        <end position="44"/>
    </location>
</feature>
<dbReference type="AlphaFoldDB" id="A0A8J5XFE6"/>
<dbReference type="GO" id="GO:0005730">
    <property type="term" value="C:nucleolus"/>
    <property type="evidence" value="ECO:0007669"/>
    <property type="project" value="TreeGrafter"/>
</dbReference>
<evidence type="ECO:0000313" key="8">
    <source>
        <dbReference type="Proteomes" id="UP000751190"/>
    </source>
</evidence>
<dbReference type="GO" id="GO:0005525">
    <property type="term" value="F:GTP binding"/>
    <property type="evidence" value="ECO:0007669"/>
    <property type="project" value="UniProtKB-KW"/>
</dbReference>
<name>A0A8J5XFE6_DIALT</name>
<dbReference type="InterPro" id="IPR050755">
    <property type="entry name" value="TRAFAC_YlqF/YawG_RiboMat"/>
</dbReference>
<dbReference type="Proteomes" id="UP000751190">
    <property type="component" value="Unassembled WGS sequence"/>
</dbReference>
<dbReference type="InterPro" id="IPR014813">
    <property type="entry name" value="Gnl3_N_dom"/>
</dbReference>
<proteinExistence type="predicted"/>
<evidence type="ECO:0000256" key="2">
    <source>
        <dbReference type="ARBA" id="ARBA00022741"/>
    </source>
</evidence>
<dbReference type="PANTHER" id="PTHR11089:SF30">
    <property type="entry name" value="GUANINE NUCLEOTIDE-BINDING PROTEIN-LIKE 3 HOMOLOG"/>
    <property type="match status" value="1"/>
</dbReference>
<feature type="compositionally biased region" description="Basic and acidic residues" evidence="5">
    <location>
        <begin position="64"/>
        <end position="85"/>
    </location>
</feature>
<protein>
    <recommendedName>
        <fullName evidence="6">Guanine nucleotide-binding protein-like 3 N-terminal domain-containing protein</fullName>
    </recommendedName>
</protein>
<dbReference type="OMA" id="FKLDGLW"/>
<evidence type="ECO:0000259" key="6">
    <source>
        <dbReference type="Pfam" id="PF08701"/>
    </source>
</evidence>
<dbReference type="Gene3D" id="3.40.50.300">
    <property type="entry name" value="P-loop containing nucleotide triphosphate hydrolases"/>
    <property type="match status" value="1"/>
</dbReference>
<dbReference type="OrthoDB" id="10266128at2759"/>
<feature type="compositionally biased region" description="Low complexity" evidence="5">
    <location>
        <begin position="465"/>
        <end position="484"/>
    </location>
</feature>
<reference evidence="7" key="1">
    <citation type="submission" date="2021-05" db="EMBL/GenBank/DDBJ databases">
        <title>The genome of the haptophyte Pavlova lutheri (Diacronema luteri, Pavlovales) - a model for lipid biosynthesis in eukaryotic algae.</title>
        <authorList>
            <person name="Hulatt C.J."/>
            <person name="Posewitz M.C."/>
        </authorList>
    </citation>
    <scope>NUCLEOTIDE SEQUENCE</scope>
    <source>
        <strain evidence="7">NIVA-4/92</strain>
    </source>
</reference>
<feature type="region of interest" description="Disordered" evidence="5">
    <location>
        <begin position="1"/>
        <end position="105"/>
    </location>
</feature>
<comment type="subcellular location">
    <subcellularLocation>
        <location evidence="1">Nucleus</location>
    </subcellularLocation>
</comment>
<keyword evidence="4" id="KW-0539">Nucleus</keyword>
<gene>
    <name evidence="7" type="ORF">KFE25_000254</name>
</gene>
<evidence type="ECO:0000256" key="3">
    <source>
        <dbReference type="ARBA" id="ARBA00023134"/>
    </source>
</evidence>
<evidence type="ECO:0000256" key="5">
    <source>
        <dbReference type="SAM" id="MobiDB-lite"/>
    </source>
</evidence>
<evidence type="ECO:0000313" key="7">
    <source>
        <dbReference type="EMBL" id="KAG8464086.1"/>
    </source>
</evidence>